<dbReference type="Proteomes" id="UP001526147">
    <property type="component" value="Unassembled WGS sequence"/>
</dbReference>
<accession>A0ABT3DQ10</accession>
<keyword evidence="2" id="KW-1185">Reference proteome</keyword>
<comment type="caution">
    <text evidence="1">The sequence shown here is derived from an EMBL/GenBank/DDBJ whole genome shotgun (WGS) entry which is preliminary data.</text>
</comment>
<evidence type="ECO:0000313" key="1">
    <source>
        <dbReference type="EMBL" id="MCV9888636.1"/>
    </source>
</evidence>
<sequence>MAERYYVSVEVGDIQDSRFDDHFHYYEIDASKQQMEEIESILQEIEMTEYDPKPILTSLNEENGIEAREEQHRLLTKLYEKIYQLGTAETKQDIRSLKILNQLH</sequence>
<name>A0ABT3DQ10_9BACI</name>
<dbReference type="RefSeq" id="WP_264144689.1">
    <property type="nucleotide sequence ID" value="NZ_JAOYEY010000051.1"/>
</dbReference>
<gene>
    <name evidence="1" type="ORF">OIH86_23570</name>
</gene>
<evidence type="ECO:0000313" key="2">
    <source>
        <dbReference type="Proteomes" id="UP001526147"/>
    </source>
</evidence>
<organism evidence="1 2">
    <name type="scientific">Metabacillus halosaccharovorans</name>
    <dbReference type="NCBI Taxonomy" id="930124"/>
    <lineage>
        <taxon>Bacteria</taxon>
        <taxon>Bacillati</taxon>
        <taxon>Bacillota</taxon>
        <taxon>Bacilli</taxon>
        <taxon>Bacillales</taxon>
        <taxon>Bacillaceae</taxon>
        <taxon>Metabacillus</taxon>
    </lineage>
</organism>
<evidence type="ECO:0008006" key="3">
    <source>
        <dbReference type="Google" id="ProtNLM"/>
    </source>
</evidence>
<proteinExistence type="predicted"/>
<protein>
    <recommendedName>
        <fullName evidence="3">Hydrolase</fullName>
    </recommendedName>
</protein>
<reference evidence="1 2" key="1">
    <citation type="submission" date="2022-10" db="EMBL/GenBank/DDBJ databases">
        <title>Draft genome assembly of moderately radiation resistant bacterium Metabacillus halosaccharovorans.</title>
        <authorList>
            <person name="Pal S."/>
            <person name="Gopinathan A."/>
        </authorList>
    </citation>
    <scope>NUCLEOTIDE SEQUENCE [LARGE SCALE GENOMIC DNA]</scope>
    <source>
        <strain evidence="1 2">VITHBRA001</strain>
    </source>
</reference>
<dbReference type="EMBL" id="JAOYEY010000051">
    <property type="protein sequence ID" value="MCV9888636.1"/>
    <property type="molecule type" value="Genomic_DNA"/>
</dbReference>